<dbReference type="EMBL" id="JBJQOH010000007">
    <property type="protein sequence ID" value="KAL3680714.1"/>
    <property type="molecule type" value="Genomic_DNA"/>
</dbReference>
<reference evidence="1 2" key="1">
    <citation type="submission" date="2024-09" db="EMBL/GenBank/DDBJ databases">
        <title>Chromosome-scale assembly of Riccia sorocarpa.</title>
        <authorList>
            <person name="Paukszto L."/>
        </authorList>
    </citation>
    <scope>NUCLEOTIDE SEQUENCE [LARGE SCALE GENOMIC DNA]</scope>
    <source>
        <strain evidence="1">LP-2024</strain>
        <tissue evidence="1">Aerial parts of the thallus</tissue>
    </source>
</reference>
<dbReference type="Proteomes" id="UP001633002">
    <property type="component" value="Unassembled WGS sequence"/>
</dbReference>
<sequence>MAHFMEEEFEDNDLFEVDDEHMAGVLSDPSHRMHLVNVSVPQELRPSLNHIFRRIKDLIVENPEMTPDAWNTVDSLPPARNESELRIVVKFLVKRDAELFQAMRTVDITENGVKRSIQIEQPRVAYEEEVPTDGKQTVVLKYVAVNCGFYLKRSKQFVSCCCKSSGHGHVLCRANAEDDTTSIASSSGLGNNIPTSSLDNKAPAATSTGLSPIVAKLHLEHV</sequence>
<evidence type="ECO:0000313" key="2">
    <source>
        <dbReference type="Proteomes" id="UP001633002"/>
    </source>
</evidence>
<accession>A0ABD3GQL6</accession>
<organism evidence="1 2">
    <name type="scientific">Riccia sorocarpa</name>
    <dbReference type="NCBI Taxonomy" id="122646"/>
    <lineage>
        <taxon>Eukaryota</taxon>
        <taxon>Viridiplantae</taxon>
        <taxon>Streptophyta</taxon>
        <taxon>Embryophyta</taxon>
        <taxon>Marchantiophyta</taxon>
        <taxon>Marchantiopsida</taxon>
        <taxon>Marchantiidae</taxon>
        <taxon>Marchantiales</taxon>
        <taxon>Ricciaceae</taxon>
        <taxon>Riccia</taxon>
    </lineage>
</organism>
<name>A0ABD3GQL6_9MARC</name>
<gene>
    <name evidence="1" type="ORF">R1sor_023670</name>
</gene>
<keyword evidence="2" id="KW-1185">Reference proteome</keyword>
<protein>
    <submittedName>
        <fullName evidence="1">Uncharacterized protein</fullName>
    </submittedName>
</protein>
<evidence type="ECO:0000313" key="1">
    <source>
        <dbReference type="EMBL" id="KAL3680714.1"/>
    </source>
</evidence>
<proteinExistence type="predicted"/>
<comment type="caution">
    <text evidence="1">The sequence shown here is derived from an EMBL/GenBank/DDBJ whole genome shotgun (WGS) entry which is preliminary data.</text>
</comment>
<dbReference type="AlphaFoldDB" id="A0ABD3GQL6"/>